<comment type="caution">
    <text evidence="1">The sequence shown here is derived from an EMBL/GenBank/DDBJ whole genome shotgun (WGS) entry which is preliminary data.</text>
</comment>
<sequence length="53" mass="5857">MLSGVNNMNTMEIFFSSLTGEAQAEYIGLFGHDDNVKADAFPIAMIDRESEDN</sequence>
<dbReference type="AlphaFoldDB" id="X1BLL8"/>
<dbReference type="EMBL" id="BART01022475">
    <property type="protein sequence ID" value="GAG96839.1"/>
    <property type="molecule type" value="Genomic_DNA"/>
</dbReference>
<evidence type="ECO:0000313" key="1">
    <source>
        <dbReference type="EMBL" id="GAG96839.1"/>
    </source>
</evidence>
<accession>X1BLL8</accession>
<gene>
    <name evidence="1" type="ORF">S01H4_41133</name>
</gene>
<organism evidence="1">
    <name type="scientific">marine sediment metagenome</name>
    <dbReference type="NCBI Taxonomy" id="412755"/>
    <lineage>
        <taxon>unclassified sequences</taxon>
        <taxon>metagenomes</taxon>
        <taxon>ecological metagenomes</taxon>
    </lineage>
</organism>
<reference evidence="1" key="1">
    <citation type="journal article" date="2014" name="Front. Microbiol.">
        <title>High frequency of phylogenetically diverse reductive dehalogenase-homologous genes in deep subseafloor sedimentary metagenomes.</title>
        <authorList>
            <person name="Kawai M."/>
            <person name="Futagami T."/>
            <person name="Toyoda A."/>
            <person name="Takaki Y."/>
            <person name="Nishi S."/>
            <person name="Hori S."/>
            <person name="Arai W."/>
            <person name="Tsubouchi T."/>
            <person name="Morono Y."/>
            <person name="Uchiyama I."/>
            <person name="Ito T."/>
            <person name="Fujiyama A."/>
            <person name="Inagaki F."/>
            <person name="Takami H."/>
        </authorList>
    </citation>
    <scope>NUCLEOTIDE SEQUENCE</scope>
    <source>
        <strain evidence="1">Expedition CK06-06</strain>
    </source>
</reference>
<protein>
    <submittedName>
        <fullName evidence="1">Uncharacterized protein</fullName>
    </submittedName>
</protein>
<proteinExistence type="predicted"/>
<name>X1BLL8_9ZZZZ</name>